<dbReference type="AlphaFoldDB" id="A0A6J4VCG6"/>
<accession>A0A6J4VCG6</accession>
<evidence type="ECO:0000313" key="1">
    <source>
        <dbReference type="EMBL" id="CAA9570255.1"/>
    </source>
</evidence>
<dbReference type="EMBL" id="CADCWF010000250">
    <property type="protein sequence ID" value="CAA9570255.1"/>
    <property type="molecule type" value="Genomic_DNA"/>
</dbReference>
<evidence type="ECO:0008006" key="2">
    <source>
        <dbReference type="Google" id="ProtNLM"/>
    </source>
</evidence>
<reference evidence="1" key="1">
    <citation type="submission" date="2020-02" db="EMBL/GenBank/DDBJ databases">
        <authorList>
            <person name="Meier V. D."/>
        </authorList>
    </citation>
    <scope>NUCLEOTIDE SEQUENCE</scope>
    <source>
        <strain evidence="1">AVDCRST_MAG59</strain>
    </source>
</reference>
<gene>
    <name evidence="1" type="ORF">AVDCRST_MAG59-3442</name>
</gene>
<proteinExistence type="predicted"/>
<name>A0A6J4VCG6_9BACT</name>
<sequence>MRSAPRGAANEGSTCITGVSVFEARVDRAVAEVRRAAHAGLDGTEILQRTAAAIHEVAPIDAFCASTADPGSLLMTGGVARGTDARVPDVGRVGRRFFERVYFEEQLDLVRLMLRRGEAVVTPAEALGLPATETLRYREVLHPIGMAPEAVLIFTDDGFRGGMEVMRGTDAPPFSARELDAMRRIAPEVGRGLRAAALRAQAVPAELAAEPGGDAPGVLVVDAGGDVVSATPSAKALLAELVRPLPGWPEHGSLPTPVMMALGDLAQALRPGSARWAGASPSSLRVMSRRGRWLTIHADL</sequence>
<protein>
    <recommendedName>
        <fullName evidence="2">GAF domain-containing protein</fullName>
    </recommendedName>
</protein>
<organism evidence="1">
    <name type="scientific">uncultured Thermomicrobiales bacterium</name>
    <dbReference type="NCBI Taxonomy" id="1645740"/>
    <lineage>
        <taxon>Bacteria</taxon>
        <taxon>Pseudomonadati</taxon>
        <taxon>Thermomicrobiota</taxon>
        <taxon>Thermomicrobia</taxon>
        <taxon>Thermomicrobiales</taxon>
        <taxon>environmental samples</taxon>
    </lineage>
</organism>